<evidence type="ECO:0000259" key="2">
    <source>
        <dbReference type="Pfam" id="PF00892"/>
    </source>
</evidence>
<dbReference type="InterPro" id="IPR037185">
    <property type="entry name" value="EmrE-like"/>
</dbReference>
<name>A0A7X0PIN9_9BURK</name>
<keyword evidence="1" id="KW-1133">Transmembrane helix</keyword>
<feature type="transmembrane region" description="Helical" evidence="1">
    <location>
        <begin position="162"/>
        <end position="183"/>
    </location>
</feature>
<feature type="domain" description="EamA" evidence="2">
    <location>
        <begin position="21"/>
        <end position="148"/>
    </location>
</feature>
<keyword evidence="1" id="KW-0472">Membrane</keyword>
<dbReference type="PANTHER" id="PTHR22911">
    <property type="entry name" value="ACYL-MALONYL CONDENSING ENZYME-RELATED"/>
    <property type="match status" value="1"/>
</dbReference>
<dbReference type="EMBL" id="JACHLK010000012">
    <property type="protein sequence ID" value="MBB6562282.1"/>
    <property type="molecule type" value="Genomic_DNA"/>
</dbReference>
<proteinExistence type="predicted"/>
<organism evidence="3 4">
    <name type="scientific">Acidovorax soli</name>
    <dbReference type="NCBI Taxonomy" id="592050"/>
    <lineage>
        <taxon>Bacteria</taxon>
        <taxon>Pseudomonadati</taxon>
        <taxon>Pseudomonadota</taxon>
        <taxon>Betaproteobacteria</taxon>
        <taxon>Burkholderiales</taxon>
        <taxon>Comamonadaceae</taxon>
        <taxon>Acidovorax</taxon>
    </lineage>
</organism>
<feature type="transmembrane region" description="Helical" evidence="1">
    <location>
        <begin position="195"/>
        <end position="218"/>
    </location>
</feature>
<feature type="transmembrane region" description="Helical" evidence="1">
    <location>
        <begin position="134"/>
        <end position="150"/>
    </location>
</feature>
<dbReference type="Proteomes" id="UP000575083">
    <property type="component" value="Unassembled WGS sequence"/>
</dbReference>
<keyword evidence="4" id="KW-1185">Reference proteome</keyword>
<dbReference type="InterPro" id="IPR000620">
    <property type="entry name" value="EamA_dom"/>
</dbReference>
<evidence type="ECO:0000256" key="1">
    <source>
        <dbReference type="SAM" id="Phobius"/>
    </source>
</evidence>
<protein>
    <submittedName>
        <fullName evidence="3">Drug/metabolite transporter (DMT)-like permease</fullName>
    </submittedName>
</protein>
<gene>
    <name evidence="3" type="ORF">HNP48_004992</name>
</gene>
<feature type="transmembrane region" description="Helical" evidence="1">
    <location>
        <begin position="284"/>
        <end position="302"/>
    </location>
</feature>
<dbReference type="SUPFAM" id="SSF103481">
    <property type="entry name" value="Multidrug resistance efflux transporter EmrE"/>
    <property type="match status" value="1"/>
</dbReference>
<sequence>MPAPALRAGASFLFMQSPLPVFALLFNAFVWGLAWWPFRVMHGAGLHPLWATATMYALVLLGLLALRPGILAQVRQHPGLWLLALASGFNNVAFNWAVTVGDVVRVILLFYLMPAWAVLLAWRILGERPTPMALARLVLAFAGVVLVLLPEGTSPARLLQNLSMADGLALMGGFMFALVNVTVRRLHAVPGQARMFAMFGGCMLMALLAGFVGLQFGVVEAFPAFNATWAVTALLLSGVLMLGNWALQFGASRLKAGTTAVVMLSEVVFASVSSVLLSASQLEARTVLGGSLILLAALLASLRR</sequence>
<feature type="transmembrane region" description="Helical" evidence="1">
    <location>
        <begin position="12"/>
        <end position="36"/>
    </location>
</feature>
<feature type="transmembrane region" description="Helical" evidence="1">
    <location>
        <begin position="48"/>
        <end position="66"/>
    </location>
</feature>
<reference evidence="3 4" key="1">
    <citation type="submission" date="2020-08" db="EMBL/GenBank/DDBJ databases">
        <title>Functional genomics of gut bacteria from endangered species of beetles.</title>
        <authorList>
            <person name="Carlos-Shanley C."/>
        </authorList>
    </citation>
    <scope>NUCLEOTIDE SEQUENCE [LARGE SCALE GENOMIC DNA]</scope>
    <source>
        <strain evidence="3 4">S00198</strain>
    </source>
</reference>
<dbReference type="GO" id="GO:0016020">
    <property type="term" value="C:membrane"/>
    <property type="evidence" value="ECO:0007669"/>
    <property type="project" value="InterPro"/>
</dbReference>
<accession>A0A7X0PIN9</accession>
<comment type="caution">
    <text evidence="3">The sequence shown here is derived from an EMBL/GenBank/DDBJ whole genome shotgun (WGS) entry which is preliminary data.</text>
</comment>
<dbReference type="AlphaFoldDB" id="A0A7X0PIN9"/>
<keyword evidence="1" id="KW-0812">Transmembrane</keyword>
<feature type="transmembrane region" description="Helical" evidence="1">
    <location>
        <begin position="224"/>
        <end position="247"/>
    </location>
</feature>
<feature type="transmembrane region" description="Helical" evidence="1">
    <location>
        <begin position="259"/>
        <end position="278"/>
    </location>
</feature>
<dbReference type="Pfam" id="PF00892">
    <property type="entry name" value="EamA"/>
    <property type="match status" value="1"/>
</dbReference>
<evidence type="ECO:0000313" key="3">
    <source>
        <dbReference type="EMBL" id="MBB6562282.1"/>
    </source>
</evidence>
<feature type="transmembrane region" description="Helical" evidence="1">
    <location>
        <begin position="78"/>
        <end position="97"/>
    </location>
</feature>
<feature type="transmembrane region" description="Helical" evidence="1">
    <location>
        <begin position="103"/>
        <end position="122"/>
    </location>
</feature>
<evidence type="ECO:0000313" key="4">
    <source>
        <dbReference type="Proteomes" id="UP000575083"/>
    </source>
</evidence>